<evidence type="ECO:0000256" key="2">
    <source>
        <dbReference type="ARBA" id="ARBA00006763"/>
    </source>
</evidence>
<dbReference type="SUPFAM" id="SSF102405">
    <property type="entry name" value="MCP/YpsA-like"/>
    <property type="match status" value="1"/>
</dbReference>
<dbReference type="GO" id="GO:0008714">
    <property type="term" value="F:AMP nucleosidase activity"/>
    <property type="evidence" value="ECO:0007669"/>
    <property type="project" value="UniProtKB-EC"/>
</dbReference>
<dbReference type="PANTHER" id="PTHR31223">
    <property type="entry name" value="LOG FAMILY PROTEIN YJL055W"/>
    <property type="match status" value="1"/>
</dbReference>
<dbReference type="InterPro" id="IPR005269">
    <property type="entry name" value="LOG"/>
</dbReference>
<dbReference type="GO" id="GO:0009691">
    <property type="term" value="P:cytokinin biosynthetic process"/>
    <property type="evidence" value="ECO:0007669"/>
    <property type="project" value="UniProtKB-UniRule"/>
</dbReference>
<evidence type="ECO:0000256" key="3">
    <source>
        <dbReference type="RuleBase" id="RU363015"/>
    </source>
</evidence>
<gene>
    <name evidence="4" type="ORF">JKP34_08800</name>
</gene>
<reference evidence="4" key="1">
    <citation type="submission" date="2021-01" db="EMBL/GenBank/DDBJ databases">
        <title>Marivirga sp. nov., isolated from intertidal surface sediments.</title>
        <authorList>
            <person name="Zhang M."/>
        </authorList>
    </citation>
    <scope>NUCLEOTIDE SEQUENCE</scope>
    <source>
        <strain evidence="4">SM1354</strain>
    </source>
</reference>
<name>A0A937AAL7_9BACT</name>
<evidence type="ECO:0000313" key="5">
    <source>
        <dbReference type="Proteomes" id="UP000642920"/>
    </source>
</evidence>
<dbReference type="InterPro" id="IPR031100">
    <property type="entry name" value="LOG_fam"/>
</dbReference>
<accession>A0A937AAL7</accession>
<protein>
    <recommendedName>
        <fullName evidence="3">Cytokinin riboside 5'-monophosphate phosphoribohydrolase</fullName>
        <ecNumber evidence="3">3.2.2.n1</ecNumber>
    </recommendedName>
</protein>
<dbReference type="Pfam" id="PF03641">
    <property type="entry name" value="Lysine_decarbox"/>
    <property type="match status" value="1"/>
</dbReference>
<dbReference type="Gene3D" id="3.40.50.450">
    <property type="match status" value="1"/>
</dbReference>
<dbReference type="PANTHER" id="PTHR31223:SF70">
    <property type="entry name" value="LOG FAMILY PROTEIN YJL055W"/>
    <property type="match status" value="1"/>
</dbReference>
<comment type="catalytic activity">
    <reaction evidence="1">
        <text>AMP + H2O = D-ribose 5-phosphate + adenine</text>
        <dbReference type="Rhea" id="RHEA:20129"/>
        <dbReference type="ChEBI" id="CHEBI:15377"/>
        <dbReference type="ChEBI" id="CHEBI:16708"/>
        <dbReference type="ChEBI" id="CHEBI:78346"/>
        <dbReference type="ChEBI" id="CHEBI:456215"/>
        <dbReference type="EC" id="3.2.2.4"/>
    </reaction>
</comment>
<dbReference type="AlphaFoldDB" id="A0A937AAL7"/>
<evidence type="ECO:0000313" key="4">
    <source>
        <dbReference type="EMBL" id="MBL0765345.1"/>
    </source>
</evidence>
<keyword evidence="3" id="KW-0378">Hydrolase</keyword>
<comment type="similarity">
    <text evidence="2 3">Belongs to the LOG family.</text>
</comment>
<dbReference type="RefSeq" id="WP_201919877.1">
    <property type="nucleotide sequence ID" value="NZ_JAERQG010000002.1"/>
</dbReference>
<dbReference type="EC" id="3.2.2.n1" evidence="3"/>
<keyword evidence="3" id="KW-0203">Cytokinin biosynthesis</keyword>
<evidence type="ECO:0000256" key="1">
    <source>
        <dbReference type="ARBA" id="ARBA00000274"/>
    </source>
</evidence>
<dbReference type="Proteomes" id="UP000642920">
    <property type="component" value="Unassembled WGS sequence"/>
</dbReference>
<keyword evidence="5" id="KW-1185">Reference proteome</keyword>
<comment type="caution">
    <text evidence="4">The sequence shown here is derived from an EMBL/GenBank/DDBJ whole genome shotgun (WGS) entry which is preliminary data.</text>
</comment>
<organism evidence="4 5">
    <name type="scientific">Marivirga atlantica</name>
    <dbReference type="NCBI Taxonomy" id="1548457"/>
    <lineage>
        <taxon>Bacteria</taxon>
        <taxon>Pseudomonadati</taxon>
        <taxon>Bacteroidota</taxon>
        <taxon>Cytophagia</taxon>
        <taxon>Cytophagales</taxon>
        <taxon>Marivirgaceae</taxon>
        <taxon>Marivirga</taxon>
    </lineage>
</organism>
<sequence>MQSIAVFCASSEGNDKRFKTIATKLGETLALQHIAIVYGGSKAGLMGAVANGALSKGGEVIGVIPNFLKHKEIAHTEVTELIVVSSMHERKTIMHDRCEGIIALPGGFGTFEELFEVLTWAQLGHHQKPIGLLNVNGYYDDLLKMIHKMVDNGLTKQVNQDMLLVADTIDDLLHKMKNYKAPKVHKWIADDSL</sequence>
<dbReference type="NCBIfam" id="TIGR00730">
    <property type="entry name" value="Rossman fold protein, TIGR00730 family"/>
    <property type="match status" value="1"/>
</dbReference>
<dbReference type="GO" id="GO:0005829">
    <property type="term" value="C:cytosol"/>
    <property type="evidence" value="ECO:0007669"/>
    <property type="project" value="TreeGrafter"/>
</dbReference>
<proteinExistence type="inferred from homology"/>
<dbReference type="EMBL" id="JAERQG010000002">
    <property type="protein sequence ID" value="MBL0765345.1"/>
    <property type="molecule type" value="Genomic_DNA"/>
</dbReference>